<comment type="caution">
    <text evidence="2">The sequence shown here is derived from an EMBL/GenBank/DDBJ whole genome shotgun (WGS) entry which is preliminary data.</text>
</comment>
<organism evidence="2 3">
    <name type="scientific">Desmophyllum pertusum</name>
    <dbReference type="NCBI Taxonomy" id="174260"/>
    <lineage>
        <taxon>Eukaryota</taxon>
        <taxon>Metazoa</taxon>
        <taxon>Cnidaria</taxon>
        <taxon>Anthozoa</taxon>
        <taxon>Hexacorallia</taxon>
        <taxon>Scleractinia</taxon>
        <taxon>Caryophylliina</taxon>
        <taxon>Caryophylliidae</taxon>
        <taxon>Desmophyllum</taxon>
    </lineage>
</organism>
<evidence type="ECO:0000256" key="1">
    <source>
        <dbReference type="SAM" id="MobiDB-lite"/>
    </source>
</evidence>
<sequence>MNRRTAGVQLLYFWSDNIQDVTSQSSQSITVIKSIPDIAPRKMNGYQPSNCGQPESESTGLSKREAYGVSLVDYTQDDPSQFLEVFRTLLQGREMVTSLVTAISKK</sequence>
<evidence type="ECO:0000313" key="2">
    <source>
        <dbReference type="EMBL" id="KAJ7386824.1"/>
    </source>
</evidence>
<accession>A0A9W9ZTG3</accession>
<proteinExistence type="predicted"/>
<gene>
    <name evidence="2" type="ORF">OS493_006854</name>
</gene>
<reference evidence="2" key="1">
    <citation type="submission" date="2023-01" db="EMBL/GenBank/DDBJ databases">
        <title>Genome assembly of the deep-sea coral Lophelia pertusa.</title>
        <authorList>
            <person name="Herrera S."/>
            <person name="Cordes E."/>
        </authorList>
    </citation>
    <scope>NUCLEOTIDE SEQUENCE</scope>
    <source>
        <strain evidence="2">USNM1676648</strain>
        <tissue evidence="2">Polyp</tissue>
    </source>
</reference>
<evidence type="ECO:0000313" key="3">
    <source>
        <dbReference type="Proteomes" id="UP001163046"/>
    </source>
</evidence>
<feature type="region of interest" description="Disordered" evidence="1">
    <location>
        <begin position="42"/>
        <end position="61"/>
    </location>
</feature>
<feature type="compositionally biased region" description="Polar residues" evidence="1">
    <location>
        <begin position="46"/>
        <end position="61"/>
    </location>
</feature>
<dbReference type="EMBL" id="MU825875">
    <property type="protein sequence ID" value="KAJ7386824.1"/>
    <property type="molecule type" value="Genomic_DNA"/>
</dbReference>
<dbReference type="Proteomes" id="UP001163046">
    <property type="component" value="Unassembled WGS sequence"/>
</dbReference>
<keyword evidence="3" id="KW-1185">Reference proteome</keyword>
<protein>
    <submittedName>
        <fullName evidence="2">Uncharacterized protein</fullName>
    </submittedName>
</protein>
<name>A0A9W9ZTG3_9CNID</name>
<dbReference type="AlphaFoldDB" id="A0A9W9ZTG3"/>